<evidence type="ECO:0000256" key="2">
    <source>
        <dbReference type="SAM" id="SignalP"/>
    </source>
</evidence>
<proteinExistence type="predicted"/>
<dbReference type="EMBL" id="FNPI01000006">
    <property type="protein sequence ID" value="SDZ12539.1"/>
    <property type="molecule type" value="Genomic_DNA"/>
</dbReference>
<feature type="compositionally biased region" description="Acidic residues" evidence="1">
    <location>
        <begin position="212"/>
        <end position="223"/>
    </location>
</feature>
<dbReference type="Pfam" id="PF10646">
    <property type="entry name" value="Germane"/>
    <property type="match status" value="1"/>
</dbReference>
<reference evidence="5" key="1">
    <citation type="submission" date="2016-10" db="EMBL/GenBank/DDBJ databases">
        <authorList>
            <person name="Varghese N."/>
            <person name="Submissions S."/>
        </authorList>
    </citation>
    <scope>NUCLEOTIDE SEQUENCE [LARGE SCALE GENOMIC DNA]</scope>
    <source>
        <strain evidence="5">SP</strain>
    </source>
</reference>
<feature type="region of interest" description="Disordered" evidence="1">
    <location>
        <begin position="23"/>
        <end position="77"/>
    </location>
</feature>
<feature type="region of interest" description="Disordered" evidence="1">
    <location>
        <begin position="203"/>
        <end position="223"/>
    </location>
</feature>
<dbReference type="STRING" id="1503961.SAMN05421736_106171"/>
<dbReference type="InterPro" id="IPR019606">
    <property type="entry name" value="GerMN"/>
</dbReference>
<feature type="compositionally biased region" description="Acidic residues" evidence="1">
    <location>
        <begin position="41"/>
        <end position="77"/>
    </location>
</feature>
<dbReference type="PROSITE" id="PS51257">
    <property type="entry name" value="PROKAR_LIPOPROTEIN"/>
    <property type="match status" value="1"/>
</dbReference>
<keyword evidence="5" id="KW-1185">Reference proteome</keyword>
<sequence length="223" mass="24276">MKKILLTLTSLSLVLFITACGQGNDEEQSTPIDETGGNQTQEEDDANNNEDAAENEEDSLTDESEETADNTSTEEDAVGEAVAMIDNLVLYFADDQLMETYRVETGVSVTVDEAGAKQAFELWLAGPDHEDLVSLLPEATKVQSVTFKDNVAYVSFSADILEANLGSTGELMVTEQMALISEQFGYDKTQILVEGEVPESFLGHMDVSDPVPAEDPDNYDELD</sequence>
<protein>
    <submittedName>
        <fullName evidence="4">Sporulation and spore germination</fullName>
    </submittedName>
</protein>
<keyword evidence="2" id="KW-0732">Signal</keyword>
<feature type="signal peptide" evidence="2">
    <location>
        <begin position="1"/>
        <end position="21"/>
    </location>
</feature>
<organism evidence="4 5">
    <name type="scientific">Evansella caseinilytica</name>
    <dbReference type="NCBI Taxonomy" id="1503961"/>
    <lineage>
        <taxon>Bacteria</taxon>
        <taxon>Bacillati</taxon>
        <taxon>Bacillota</taxon>
        <taxon>Bacilli</taxon>
        <taxon>Bacillales</taxon>
        <taxon>Bacillaceae</taxon>
        <taxon>Evansella</taxon>
    </lineage>
</organism>
<evidence type="ECO:0000256" key="1">
    <source>
        <dbReference type="SAM" id="MobiDB-lite"/>
    </source>
</evidence>
<accession>A0A1H3QIK7</accession>
<dbReference type="SMART" id="SM00909">
    <property type="entry name" value="Germane"/>
    <property type="match status" value="1"/>
</dbReference>
<feature type="chain" id="PRO_5011484905" evidence="2">
    <location>
        <begin position="22"/>
        <end position="223"/>
    </location>
</feature>
<gene>
    <name evidence="4" type="ORF">SAMN05421736_106171</name>
</gene>
<evidence type="ECO:0000259" key="3">
    <source>
        <dbReference type="SMART" id="SM00909"/>
    </source>
</evidence>
<dbReference type="Proteomes" id="UP000198935">
    <property type="component" value="Unassembled WGS sequence"/>
</dbReference>
<evidence type="ECO:0000313" key="5">
    <source>
        <dbReference type="Proteomes" id="UP000198935"/>
    </source>
</evidence>
<dbReference type="OrthoDB" id="1954033at2"/>
<feature type="compositionally biased region" description="Polar residues" evidence="1">
    <location>
        <begin position="29"/>
        <end position="40"/>
    </location>
</feature>
<evidence type="ECO:0000313" key="4">
    <source>
        <dbReference type="EMBL" id="SDZ12539.1"/>
    </source>
</evidence>
<name>A0A1H3QIK7_9BACI</name>
<dbReference type="AlphaFoldDB" id="A0A1H3QIK7"/>
<feature type="domain" description="GerMN" evidence="3">
    <location>
        <begin position="116"/>
        <end position="202"/>
    </location>
</feature>